<keyword evidence="1" id="KW-0175">Coiled coil</keyword>
<evidence type="ECO:0000313" key="3">
    <source>
        <dbReference type="EMBL" id="KAG5173229.1"/>
    </source>
</evidence>
<evidence type="ECO:0000256" key="2">
    <source>
        <dbReference type="SAM" id="MobiDB-lite"/>
    </source>
</evidence>
<feature type="region of interest" description="Disordered" evidence="2">
    <location>
        <begin position="1"/>
        <end position="69"/>
    </location>
</feature>
<feature type="coiled-coil region" evidence="1">
    <location>
        <begin position="215"/>
        <end position="440"/>
    </location>
</feature>
<reference evidence="3" key="1">
    <citation type="submission" date="2021-02" db="EMBL/GenBank/DDBJ databases">
        <title>Psilocybe cubensis genome.</title>
        <authorList>
            <person name="Mckernan K.J."/>
            <person name="Crawford S."/>
            <person name="Trippe A."/>
            <person name="Kane L.T."/>
            <person name="Mclaughlin S."/>
        </authorList>
    </citation>
    <scope>NUCLEOTIDE SEQUENCE [LARGE SCALE GENOMIC DNA]</scope>
    <source>
        <strain evidence="3">MGC-MH-2018</strain>
    </source>
</reference>
<feature type="compositionally biased region" description="Low complexity" evidence="2">
    <location>
        <begin position="47"/>
        <end position="64"/>
    </location>
</feature>
<accession>A0A8H7Y8H1</accession>
<dbReference type="AlphaFoldDB" id="A0A8H7Y8H1"/>
<sequence>MSLFSVSKLLGKSRAKTTKRAPSEATRSNSLLNLSIGEKEKNATPKSSTIFLPTPPTTTISSTTKLEPNTDLESVLVKEPSPSPPPVVSESESIEIIPPIVDSQTRPSSVEEPGYTVIPEKKTGEVAEGAEFVAPLQPEARSSETEWTELEATKDDRNVQEKTFVAEPLDVDNTVHEAAQNLQQDAEFQHEHTEVEPVKEVITAPETHEDIQLTLKIAQEEIQAKSRIIEELLAQTETMGVEIARLSKEKEILIEEAMRQKESLVEETMRDKQGLVEAARHEKEELLEEIDRLKGIIGVERHDARQQLASFDRQKTELHAQLVAQEENIVQLEMRLAEEQEKARSQEMQISRLEGRLVEGREEVGAVYTRTRDLELLCQRYQDEIAEERSRVAEKESHIRMVEKNNENLASQLVHLQSNLNEAERQNRMFIDQLRRQSNELQASKNGSGLASSSVTRFAPLILGRALMSGPSRIESAISTIKMLNEEIFQTAAAMTDQLENIPKRFVVEDESASAKAEILKSMLGLELVRNLQEEAQIPSEEHNPLFVQTALQGCLTASCLRIITSWYPAEWEYGNFLYALYERIRGTGGPEIASIWKKATQQSCVPSTDRNAKLVTYLTEQIQAVLTVCGWSQQSAVDEMLRDKYSRNLAGMVSQAVRLNTLTMAGEGRDLEAILIDAGKVFDPRCMQNENPFESASRKLNVTAPPDEEVVCTTALGLKTVQSMAGESEQILLMPKVFLNAGLL</sequence>
<comment type="caution">
    <text evidence="3">The sequence shown here is derived from an EMBL/GenBank/DDBJ whole genome shotgun (WGS) entry which is preliminary data.</text>
</comment>
<organism evidence="3">
    <name type="scientific">Psilocybe cubensis</name>
    <name type="common">Psychedelic mushroom</name>
    <name type="synonym">Stropharia cubensis</name>
    <dbReference type="NCBI Taxonomy" id="181762"/>
    <lineage>
        <taxon>Eukaryota</taxon>
        <taxon>Fungi</taxon>
        <taxon>Dikarya</taxon>
        <taxon>Basidiomycota</taxon>
        <taxon>Agaricomycotina</taxon>
        <taxon>Agaricomycetes</taxon>
        <taxon>Agaricomycetidae</taxon>
        <taxon>Agaricales</taxon>
        <taxon>Agaricineae</taxon>
        <taxon>Strophariaceae</taxon>
        <taxon>Psilocybe</taxon>
    </lineage>
</organism>
<gene>
    <name evidence="3" type="ORF">JR316_002739</name>
</gene>
<name>A0A8H7Y8H1_PSICU</name>
<evidence type="ECO:0000256" key="1">
    <source>
        <dbReference type="SAM" id="Coils"/>
    </source>
</evidence>
<proteinExistence type="predicted"/>
<dbReference type="EMBL" id="JAFIQS010000002">
    <property type="protein sequence ID" value="KAG5173229.1"/>
    <property type="molecule type" value="Genomic_DNA"/>
</dbReference>
<protein>
    <submittedName>
        <fullName evidence="3">Uncharacterized protein</fullName>
    </submittedName>
</protein>
<dbReference type="OrthoDB" id="3147752at2759"/>